<organism evidence="8 9">
    <name type="scientific">Conexibacter woesei (strain DSM 14684 / CCUG 47730 / CIP 108061 / JCM 11494 / NBRC 100937 / ID131577)</name>
    <dbReference type="NCBI Taxonomy" id="469383"/>
    <lineage>
        <taxon>Bacteria</taxon>
        <taxon>Bacillati</taxon>
        <taxon>Actinomycetota</taxon>
        <taxon>Thermoleophilia</taxon>
        <taxon>Solirubrobacterales</taxon>
        <taxon>Conexibacteraceae</taxon>
        <taxon>Conexibacter</taxon>
    </lineage>
</organism>
<evidence type="ECO:0000313" key="9">
    <source>
        <dbReference type="Proteomes" id="UP000008229"/>
    </source>
</evidence>
<keyword evidence="3" id="KW-0238">DNA-binding</keyword>
<dbReference type="PROSITE" id="PS50043">
    <property type="entry name" value="HTH_LUXR_2"/>
    <property type="match status" value="1"/>
</dbReference>
<feature type="modified residue" description="4-aspartylphosphate" evidence="5">
    <location>
        <position position="52"/>
    </location>
</feature>
<dbReference type="RefSeq" id="WP_012934520.1">
    <property type="nucleotide sequence ID" value="NC_013739.1"/>
</dbReference>
<dbReference type="InterPro" id="IPR000792">
    <property type="entry name" value="Tscrpt_reg_LuxR_C"/>
</dbReference>
<evidence type="ECO:0000256" key="3">
    <source>
        <dbReference type="ARBA" id="ARBA00023125"/>
    </source>
</evidence>
<dbReference type="PRINTS" id="PR00038">
    <property type="entry name" value="HTHLUXR"/>
</dbReference>
<dbReference type="KEGG" id="cwo:Cwoe_3050"/>
<dbReference type="SUPFAM" id="SSF46894">
    <property type="entry name" value="C-terminal effector domain of the bipartite response regulators"/>
    <property type="match status" value="1"/>
</dbReference>
<evidence type="ECO:0000256" key="4">
    <source>
        <dbReference type="ARBA" id="ARBA00023163"/>
    </source>
</evidence>
<evidence type="ECO:0000256" key="2">
    <source>
        <dbReference type="ARBA" id="ARBA00023015"/>
    </source>
</evidence>
<gene>
    <name evidence="8" type="ordered locus">Cwoe_3050</name>
</gene>
<evidence type="ECO:0000259" key="7">
    <source>
        <dbReference type="PROSITE" id="PS50110"/>
    </source>
</evidence>
<feature type="domain" description="HTH luxR-type" evidence="6">
    <location>
        <begin position="144"/>
        <end position="214"/>
    </location>
</feature>
<dbReference type="GO" id="GO:0000160">
    <property type="term" value="P:phosphorelay signal transduction system"/>
    <property type="evidence" value="ECO:0007669"/>
    <property type="project" value="InterPro"/>
</dbReference>
<keyword evidence="1 5" id="KW-0597">Phosphoprotein</keyword>
<dbReference type="AlphaFoldDB" id="D3FCV7"/>
<dbReference type="CDD" id="cd17535">
    <property type="entry name" value="REC_NarL-like"/>
    <property type="match status" value="1"/>
</dbReference>
<dbReference type="InterPro" id="IPR001789">
    <property type="entry name" value="Sig_transdc_resp-reg_receiver"/>
</dbReference>
<dbReference type="PROSITE" id="PS50110">
    <property type="entry name" value="RESPONSE_REGULATORY"/>
    <property type="match status" value="1"/>
</dbReference>
<evidence type="ECO:0000313" key="8">
    <source>
        <dbReference type="EMBL" id="ADB51469.1"/>
    </source>
</evidence>
<dbReference type="STRING" id="469383.Cwoe_3050"/>
<dbReference type="Gene3D" id="3.40.50.2300">
    <property type="match status" value="1"/>
</dbReference>
<dbReference type="PANTHER" id="PTHR43214">
    <property type="entry name" value="TWO-COMPONENT RESPONSE REGULATOR"/>
    <property type="match status" value="1"/>
</dbReference>
<accession>D3FCV7</accession>
<keyword evidence="9" id="KW-1185">Reference proteome</keyword>
<dbReference type="GO" id="GO:0003677">
    <property type="term" value="F:DNA binding"/>
    <property type="evidence" value="ECO:0007669"/>
    <property type="project" value="UniProtKB-KW"/>
</dbReference>
<dbReference type="EMBL" id="CP001854">
    <property type="protein sequence ID" value="ADB51469.1"/>
    <property type="molecule type" value="Genomic_DNA"/>
</dbReference>
<sequence>MRVVIGEDQVLMREGLQLVLQRAGFTIAGAAGDAPGLLRLVREQRPDLVVADIRMPPGHADDGLRAALQLRVERPELPVIVLSQHVKRRYATELLEAGSRGVGYLLKQRIADVDTFVGDLRRVMNGETVVDPVVVAAMLDRPRADDLVGGLTGRQREVLALMAEGRSNAAIADALVIAEKSVARHTSHIYEQLGIDQSEQDHRRVLAVVRYLAR</sequence>
<proteinExistence type="predicted"/>
<reference evidence="9" key="2">
    <citation type="submission" date="2010-01" db="EMBL/GenBank/DDBJ databases">
        <title>The complete genome of Conexibacter woesei DSM 14684.</title>
        <authorList>
            <consortium name="US DOE Joint Genome Institute (JGI-PGF)"/>
            <person name="Lucas S."/>
            <person name="Copeland A."/>
            <person name="Lapidus A."/>
            <person name="Glavina del Rio T."/>
            <person name="Dalin E."/>
            <person name="Tice H."/>
            <person name="Bruce D."/>
            <person name="Goodwin L."/>
            <person name="Pitluck S."/>
            <person name="Kyrpides N."/>
            <person name="Mavromatis K."/>
            <person name="Ivanova N."/>
            <person name="Mikhailova N."/>
            <person name="Chertkov O."/>
            <person name="Brettin T."/>
            <person name="Detter J.C."/>
            <person name="Han C."/>
            <person name="Larimer F."/>
            <person name="Land M."/>
            <person name="Hauser L."/>
            <person name="Markowitz V."/>
            <person name="Cheng J.-F."/>
            <person name="Hugenholtz P."/>
            <person name="Woyke T."/>
            <person name="Wu D."/>
            <person name="Pukall R."/>
            <person name="Steenblock K."/>
            <person name="Schneider S."/>
            <person name="Klenk H.-P."/>
            <person name="Eisen J.A."/>
        </authorList>
    </citation>
    <scope>NUCLEOTIDE SEQUENCE [LARGE SCALE GENOMIC DNA]</scope>
    <source>
        <strain evidence="9">DSM 14684 / CIP 108061 / JCM 11494 / NBRC 100937 / ID131577</strain>
    </source>
</reference>
<name>D3FCV7_CONWI</name>
<reference evidence="8 9" key="1">
    <citation type="journal article" date="2010" name="Stand. Genomic Sci.">
        <title>Complete genome sequence of Conexibacter woesei type strain (ID131577).</title>
        <authorList>
            <person name="Pukall R."/>
            <person name="Lapidus A."/>
            <person name="Glavina Del Rio T."/>
            <person name="Copeland A."/>
            <person name="Tice H."/>
            <person name="Cheng J.-F."/>
            <person name="Lucas S."/>
            <person name="Chen F."/>
            <person name="Nolan M."/>
            <person name="Bruce D."/>
            <person name="Goodwin L."/>
            <person name="Pitluck S."/>
            <person name="Mavromatis K."/>
            <person name="Ivanova N."/>
            <person name="Ovchinnikova G."/>
            <person name="Pati A."/>
            <person name="Chen A."/>
            <person name="Palaniappan K."/>
            <person name="Land M."/>
            <person name="Hauser L."/>
            <person name="Chang Y.-J."/>
            <person name="Jeffries C.D."/>
            <person name="Chain P."/>
            <person name="Meincke L."/>
            <person name="Sims D."/>
            <person name="Brettin T."/>
            <person name="Detter J.C."/>
            <person name="Rohde M."/>
            <person name="Goeker M."/>
            <person name="Bristow J."/>
            <person name="Eisen J.A."/>
            <person name="Markowitz V."/>
            <person name="Kyrpides N.C."/>
            <person name="Klenk H.-P."/>
            <person name="Hugenholtz P."/>
        </authorList>
    </citation>
    <scope>NUCLEOTIDE SEQUENCE [LARGE SCALE GENOMIC DNA]</scope>
    <source>
        <strain evidence="9">DSM 14684 / CIP 108061 / JCM 11494 / NBRC 100937 / ID131577</strain>
    </source>
</reference>
<feature type="domain" description="Response regulatory" evidence="7">
    <location>
        <begin position="2"/>
        <end position="122"/>
    </location>
</feature>
<dbReference type="SMART" id="SM00421">
    <property type="entry name" value="HTH_LUXR"/>
    <property type="match status" value="1"/>
</dbReference>
<evidence type="ECO:0000256" key="1">
    <source>
        <dbReference type="ARBA" id="ARBA00022553"/>
    </source>
</evidence>
<dbReference type="OrthoDB" id="9808843at2"/>
<dbReference type="Pfam" id="PF00196">
    <property type="entry name" value="GerE"/>
    <property type="match status" value="1"/>
</dbReference>
<dbReference type="SMART" id="SM00448">
    <property type="entry name" value="REC"/>
    <property type="match status" value="1"/>
</dbReference>
<dbReference type="CDD" id="cd06170">
    <property type="entry name" value="LuxR_C_like"/>
    <property type="match status" value="1"/>
</dbReference>
<dbReference type="SUPFAM" id="SSF52172">
    <property type="entry name" value="CheY-like"/>
    <property type="match status" value="1"/>
</dbReference>
<dbReference type="GO" id="GO:0006355">
    <property type="term" value="P:regulation of DNA-templated transcription"/>
    <property type="evidence" value="ECO:0007669"/>
    <property type="project" value="InterPro"/>
</dbReference>
<dbReference type="Proteomes" id="UP000008229">
    <property type="component" value="Chromosome"/>
</dbReference>
<dbReference type="eggNOG" id="COG2197">
    <property type="taxonomic scope" value="Bacteria"/>
</dbReference>
<dbReference type="InterPro" id="IPR058245">
    <property type="entry name" value="NreC/VraR/RcsB-like_REC"/>
</dbReference>
<protein>
    <submittedName>
        <fullName evidence="8">Two component transcriptional regulator, LuxR family</fullName>
    </submittedName>
</protein>
<keyword evidence="4" id="KW-0804">Transcription</keyword>
<evidence type="ECO:0000259" key="6">
    <source>
        <dbReference type="PROSITE" id="PS50043"/>
    </source>
</evidence>
<evidence type="ECO:0000256" key="5">
    <source>
        <dbReference type="PROSITE-ProRule" id="PRU00169"/>
    </source>
</evidence>
<dbReference type="HOGENOM" id="CLU_000445_90_0_11"/>
<dbReference type="Pfam" id="PF00072">
    <property type="entry name" value="Response_reg"/>
    <property type="match status" value="1"/>
</dbReference>
<dbReference type="InterPro" id="IPR039420">
    <property type="entry name" value="WalR-like"/>
</dbReference>
<keyword evidence="2" id="KW-0805">Transcription regulation</keyword>
<dbReference type="PANTHER" id="PTHR43214:SF24">
    <property type="entry name" value="TRANSCRIPTIONAL REGULATORY PROTEIN NARL-RELATED"/>
    <property type="match status" value="1"/>
</dbReference>
<dbReference type="InterPro" id="IPR016032">
    <property type="entry name" value="Sig_transdc_resp-reg_C-effctor"/>
</dbReference>
<dbReference type="InterPro" id="IPR011006">
    <property type="entry name" value="CheY-like_superfamily"/>
</dbReference>